<feature type="signal peptide" evidence="1">
    <location>
        <begin position="1"/>
        <end position="20"/>
    </location>
</feature>
<gene>
    <name evidence="2" type="ORF">PCIT_b0301</name>
</gene>
<reference evidence="2" key="1">
    <citation type="journal article" date="2012" name="J. Bacteriol.">
        <title>Genome sequences of type strains of seven species of the marine bacterium Pseudoalteromonas.</title>
        <authorList>
            <person name="Xie B.B."/>
            <person name="Shu Y.L."/>
            <person name="Qin Q.L."/>
            <person name="Rong J.C."/>
            <person name="Zhang X.Y."/>
            <person name="Chen X.L."/>
            <person name="Shi M."/>
            <person name="He H.L."/>
            <person name="Zhou B.C."/>
            <person name="Zhang Y.Z."/>
        </authorList>
    </citation>
    <scope>NUCLEOTIDE SEQUENCE</scope>
    <source>
        <strain evidence="2">DSM 8771</strain>
    </source>
</reference>
<name>A0AAD4FPU2_9GAMM</name>
<accession>A0AAD4FPU2</accession>
<evidence type="ECO:0000256" key="1">
    <source>
        <dbReference type="SAM" id="SignalP"/>
    </source>
</evidence>
<comment type="caution">
    <text evidence="2">The sequence shown here is derived from an EMBL/GenBank/DDBJ whole genome shotgun (WGS) entry which is preliminary data.</text>
</comment>
<dbReference type="RefSeq" id="WP_010362090.1">
    <property type="nucleotide sequence ID" value="NZ_AHBZ03000027.1"/>
</dbReference>
<dbReference type="Proteomes" id="UP000016487">
    <property type="component" value="Unassembled WGS sequence"/>
</dbReference>
<proteinExistence type="predicted"/>
<dbReference type="AlphaFoldDB" id="A0AAD4FPU2"/>
<protein>
    <submittedName>
        <fullName evidence="2">Uncharacterized protein</fullName>
    </submittedName>
</protein>
<organism evidence="2 3">
    <name type="scientific">Pseudoalteromonas citrea</name>
    <dbReference type="NCBI Taxonomy" id="43655"/>
    <lineage>
        <taxon>Bacteria</taxon>
        <taxon>Pseudomonadati</taxon>
        <taxon>Pseudomonadota</taxon>
        <taxon>Gammaproteobacteria</taxon>
        <taxon>Alteromonadales</taxon>
        <taxon>Pseudoalteromonadaceae</taxon>
        <taxon>Pseudoalteromonas</taxon>
    </lineage>
</organism>
<keyword evidence="1" id="KW-0732">Signal</keyword>
<evidence type="ECO:0000313" key="3">
    <source>
        <dbReference type="Proteomes" id="UP000016487"/>
    </source>
</evidence>
<sequence>MKIKIFTLISLLALCFNADANISRKDKRCQLDDKLTASQAKERNDWARQCGHISRGTYNDYMYNADGTYKTTPNYNSYHKPYDFYSWFKAPTYAGASCDLGENNQYTETLTCTVLKDSSLPRDQLQRCEDFRMQSFIANKISAYDYEYLKATNQVPLFSTRTNQMVGYYSCAEYN</sequence>
<dbReference type="EMBL" id="AHBZ03000027">
    <property type="protein sequence ID" value="KAF7764329.1"/>
    <property type="molecule type" value="Genomic_DNA"/>
</dbReference>
<evidence type="ECO:0000313" key="2">
    <source>
        <dbReference type="EMBL" id="KAF7764329.1"/>
    </source>
</evidence>
<reference evidence="2" key="2">
    <citation type="submission" date="2015-03" db="EMBL/GenBank/DDBJ databases">
        <title>Genome sequence of Pseudoalteromonas citrea.</title>
        <authorList>
            <person name="Xie B.-B."/>
            <person name="Rong J.-C."/>
            <person name="Qin Q.-L."/>
            <person name="Zhang Y.-Z."/>
        </authorList>
    </citation>
    <scope>NUCLEOTIDE SEQUENCE</scope>
    <source>
        <strain evidence="2">DSM 8771</strain>
    </source>
</reference>
<feature type="chain" id="PRO_5042085131" evidence="1">
    <location>
        <begin position="21"/>
        <end position="175"/>
    </location>
</feature>